<dbReference type="InterPro" id="IPR001647">
    <property type="entry name" value="HTH_TetR"/>
</dbReference>
<dbReference type="PROSITE" id="PS50977">
    <property type="entry name" value="HTH_TETR_2"/>
    <property type="match status" value="1"/>
</dbReference>
<evidence type="ECO:0000313" key="6">
    <source>
        <dbReference type="EMBL" id="ETX31022.1"/>
    </source>
</evidence>
<dbReference type="AlphaFoldDB" id="X7FDR1"/>
<keyword evidence="2 4" id="KW-0238">DNA-binding</keyword>
<evidence type="ECO:0000259" key="5">
    <source>
        <dbReference type="PROSITE" id="PS50977"/>
    </source>
</evidence>
<dbReference type="GO" id="GO:0000976">
    <property type="term" value="F:transcription cis-regulatory region binding"/>
    <property type="evidence" value="ECO:0007669"/>
    <property type="project" value="TreeGrafter"/>
</dbReference>
<dbReference type="PANTHER" id="PTHR30055">
    <property type="entry name" value="HTH-TYPE TRANSCRIPTIONAL REGULATOR RUTR"/>
    <property type="match status" value="1"/>
</dbReference>
<dbReference type="eggNOG" id="COG1309">
    <property type="taxonomic scope" value="Bacteria"/>
</dbReference>
<keyword evidence="3" id="KW-0804">Transcription</keyword>
<feature type="DNA-binding region" description="H-T-H motif" evidence="4">
    <location>
        <begin position="44"/>
        <end position="63"/>
    </location>
</feature>
<evidence type="ECO:0000256" key="1">
    <source>
        <dbReference type="ARBA" id="ARBA00023015"/>
    </source>
</evidence>
<evidence type="ECO:0000256" key="4">
    <source>
        <dbReference type="PROSITE-ProRule" id="PRU00335"/>
    </source>
</evidence>
<proteinExistence type="predicted"/>
<sequence>MSDPHRHDLLWQRKVRQCRSRRTQAALLDAAEALFAEHGLAEASVSDIAQRAGTSVGAVYHHFRDKSALYRAVILRIADEMADTNAEALDPARWDGCGIAGIAQGYLDFALKDLARSPVMRLLDSPDLREVPDLKDTILELKRRFNAGLAALFLQRREEIGHPDPDRAVAVAVDHLAAMTKWRSGAMIWPQQSAPLDVQTYIDEVLRGFSCYLQLKRH</sequence>
<dbReference type="Pfam" id="PF00440">
    <property type="entry name" value="TetR_N"/>
    <property type="match status" value="1"/>
</dbReference>
<dbReference type="InterPro" id="IPR050109">
    <property type="entry name" value="HTH-type_TetR-like_transc_reg"/>
</dbReference>
<evidence type="ECO:0000313" key="7">
    <source>
        <dbReference type="Proteomes" id="UP000023430"/>
    </source>
</evidence>
<keyword evidence="7" id="KW-1185">Reference proteome</keyword>
<evidence type="ECO:0000256" key="2">
    <source>
        <dbReference type="ARBA" id="ARBA00023125"/>
    </source>
</evidence>
<gene>
    <name evidence="6" type="ORF">RISW2_00385</name>
</gene>
<dbReference type="InterPro" id="IPR009057">
    <property type="entry name" value="Homeodomain-like_sf"/>
</dbReference>
<accession>X7FDR1</accession>
<dbReference type="SUPFAM" id="SSF46689">
    <property type="entry name" value="Homeodomain-like"/>
    <property type="match status" value="1"/>
</dbReference>
<reference evidence="6 7" key="1">
    <citation type="submission" date="2014-01" db="EMBL/GenBank/DDBJ databases">
        <title>Roseivivax isoporae LMG 25204 Genome Sequencing.</title>
        <authorList>
            <person name="Lai Q."/>
            <person name="Li G."/>
            <person name="Shao Z."/>
        </authorList>
    </citation>
    <scope>NUCLEOTIDE SEQUENCE [LARGE SCALE GENOMIC DNA]</scope>
    <source>
        <strain evidence="6 7">LMG 25204</strain>
    </source>
</reference>
<dbReference type="STRING" id="1449351.RISW2_00385"/>
<name>X7FDR1_9RHOB</name>
<evidence type="ECO:0000256" key="3">
    <source>
        <dbReference type="ARBA" id="ARBA00023163"/>
    </source>
</evidence>
<dbReference type="GO" id="GO:0003700">
    <property type="term" value="F:DNA-binding transcription factor activity"/>
    <property type="evidence" value="ECO:0007669"/>
    <property type="project" value="TreeGrafter"/>
</dbReference>
<dbReference type="PANTHER" id="PTHR30055:SF234">
    <property type="entry name" value="HTH-TYPE TRANSCRIPTIONAL REGULATOR BETI"/>
    <property type="match status" value="1"/>
</dbReference>
<feature type="domain" description="HTH tetR-type" evidence="5">
    <location>
        <begin position="21"/>
        <end position="81"/>
    </location>
</feature>
<dbReference type="RefSeq" id="WP_051491686.1">
    <property type="nucleotide sequence ID" value="NZ_JAME01000001.1"/>
</dbReference>
<dbReference type="Gene3D" id="1.10.357.10">
    <property type="entry name" value="Tetracycline Repressor, domain 2"/>
    <property type="match status" value="1"/>
</dbReference>
<organism evidence="6 7">
    <name type="scientific">Roseivivax isoporae LMG 25204</name>
    <dbReference type="NCBI Taxonomy" id="1449351"/>
    <lineage>
        <taxon>Bacteria</taxon>
        <taxon>Pseudomonadati</taxon>
        <taxon>Pseudomonadota</taxon>
        <taxon>Alphaproteobacteria</taxon>
        <taxon>Rhodobacterales</taxon>
        <taxon>Roseobacteraceae</taxon>
        <taxon>Roseivivax</taxon>
    </lineage>
</organism>
<keyword evidence="1" id="KW-0805">Transcription regulation</keyword>
<dbReference type="PRINTS" id="PR00455">
    <property type="entry name" value="HTHTETR"/>
</dbReference>
<protein>
    <recommendedName>
        <fullName evidence="5">HTH tetR-type domain-containing protein</fullName>
    </recommendedName>
</protein>
<dbReference type="EMBL" id="JAME01000001">
    <property type="protein sequence ID" value="ETX31022.1"/>
    <property type="molecule type" value="Genomic_DNA"/>
</dbReference>
<comment type="caution">
    <text evidence="6">The sequence shown here is derived from an EMBL/GenBank/DDBJ whole genome shotgun (WGS) entry which is preliminary data.</text>
</comment>
<dbReference type="Proteomes" id="UP000023430">
    <property type="component" value="Unassembled WGS sequence"/>
</dbReference>